<dbReference type="AlphaFoldDB" id="A0A9Q8L4V8"/>
<dbReference type="OrthoDB" id="10488530at2759"/>
<dbReference type="RefSeq" id="XP_047755214.1">
    <property type="nucleotide sequence ID" value="XM_047899761.1"/>
</dbReference>
<proteinExistence type="predicted"/>
<name>A0A9Q8L4V8_PASFU</name>
<reference evidence="1" key="1">
    <citation type="submission" date="2021-12" db="EMBL/GenBank/DDBJ databases">
        <authorList>
            <person name="Zaccaron A."/>
            <person name="Stergiopoulos I."/>
        </authorList>
    </citation>
    <scope>NUCLEOTIDE SEQUENCE</scope>
    <source>
        <strain evidence="1">Race5_Kim</strain>
    </source>
</reference>
<evidence type="ECO:0000313" key="1">
    <source>
        <dbReference type="EMBL" id="UJO10848.1"/>
    </source>
</evidence>
<reference evidence="1" key="2">
    <citation type="journal article" date="2022" name="Microb. Genom.">
        <title>A chromosome-scale genome assembly of the tomato pathogen Cladosporium fulvum reveals a compartmentalized genome architecture and the presence of a dispensable chromosome.</title>
        <authorList>
            <person name="Zaccaron A.Z."/>
            <person name="Chen L.H."/>
            <person name="Samaras A."/>
            <person name="Stergiopoulos I."/>
        </authorList>
    </citation>
    <scope>NUCLEOTIDE SEQUENCE</scope>
    <source>
        <strain evidence="1">Race5_Kim</strain>
    </source>
</reference>
<dbReference type="OMA" id="MECLNTY"/>
<accession>A0A9Q8L4V8</accession>
<dbReference type="GeneID" id="71980491"/>
<sequence>MAPNHQKKPTIFMAKPKRTAPAKIAVGLAAPRDADRDNTAVEVEMREHSKDAALTESEASLKERLEDKKWTKIAPAAAATPAFDDRKDVSTQQADFDVPPLLHVGGFDHWWRKAEMMLISQGHFTLSLKEADSSADTAFYTNGREPARLLRRYVSKDVLGRISTEALDHIHTLVPALRKVTSEPFRLLDLPAKLRVRILELAVTKKTPIYLHAEAPKDGSEVTYKKRASYYQPAICRASRQLRMESLPIFLRGNEFRVVCNLEEPAYPNALQDWSMANKDWLSSLRRMTLQMRGPEHARKLDVLHLHFTYNPSQGLQVDQGKAGLDDEALAGLRGKMECLNTYGEANGLEGQLTTMFFVAEESWGLYVPDTMKPGVGDGDAMEL</sequence>
<dbReference type="EMBL" id="CP090163">
    <property type="protein sequence ID" value="UJO10848.1"/>
    <property type="molecule type" value="Genomic_DNA"/>
</dbReference>
<keyword evidence="2" id="KW-1185">Reference proteome</keyword>
<dbReference type="Proteomes" id="UP000756132">
    <property type="component" value="Chromosome 1"/>
</dbReference>
<evidence type="ECO:0000313" key="2">
    <source>
        <dbReference type="Proteomes" id="UP000756132"/>
    </source>
</evidence>
<protein>
    <submittedName>
        <fullName evidence="1">Uncharacterized protein</fullName>
    </submittedName>
</protein>
<gene>
    <name evidence="1" type="ORF">CLAFUR5_00613</name>
</gene>
<organism evidence="1 2">
    <name type="scientific">Passalora fulva</name>
    <name type="common">Tomato leaf mold</name>
    <name type="synonym">Cladosporium fulvum</name>
    <dbReference type="NCBI Taxonomy" id="5499"/>
    <lineage>
        <taxon>Eukaryota</taxon>
        <taxon>Fungi</taxon>
        <taxon>Dikarya</taxon>
        <taxon>Ascomycota</taxon>
        <taxon>Pezizomycotina</taxon>
        <taxon>Dothideomycetes</taxon>
        <taxon>Dothideomycetidae</taxon>
        <taxon>Mycosphaerellales</taxon>
        <taxon>Mycosphaerellaceae</taxon>
        <taxon>Fulvia</taxon>
    </lineage>
</organism>
<dbReference type="KEGG" id="ffu:CLAFUR5_00613"/>